<feature type="region of interest" description="Disordered" evidence="1">
    <location>
        <begin position="119"/>
        <end position="141"/>
    </location>
</feature>
<proteinExistence type="predicted"/>
<evidence type="ECO:0000259" key="2">
    <source>
        <dbReference type="PROSITE" id="PS51462"/>
    </source>
</evidence>
<dbReference type="InterPro" id="IPR000086">
    <property type="entry name" value="NUDIX_hydrolase_dom"/>
</dbReference>
<dbReference type="Pfam" id="PF00293">
    <property type="entry name" value="NUDIX"/>
    <property type="match status" value="1"/>
</dbReference>
<dbReference type="RefSeq" id="WP_379535188.1">
    <property type="nucleotide sequence ID" value="NZ_JBHSBI010000043.1"/>
</dbReference>
<comment type="caution">
    <text evidence="3">The sequence shown here is derived from an EMBL/GenBank/DDBJ whole genome shotgun (WGS) entry which is preliminary data.</text>
</comment>
<evidence type="ECO:0000256" key="1">
    <source>
        <dbReference type="SAM" id="MobiDB-lite"/>
    </source>
</evidence>
<dbReference type="SUPFAM" id="SSF55811">
    <property type="entry name" value="Nudix"/>
    <property type="match status" value="1"/>
</dbReference>
<organism evidence="3 4">
    <name type="scientific">Nonomuraea purpurea</name>
    <dbReference type="NCBI Taxonomy" id="1849276"/>
    <lineage>
        <taxon>Bacteria</taxon>
        <taxon>Bacillati</taxon>
        <taxon>Actinomycetota</taxon>
        <taxon>Actinomycetes</taxon>
        <taxon>Streptosporangiales</taxon>
        <taxon>Streptosporangiaceae</taxon>
        <taxon>Nonomuraea</taxon>
    </lineage>
</organism>
<sequence>MIEPLSRPSRVELLEVDRIRLVETAPPRVPPEEREAMNRVWEQAVRANPSLFDGPAAACAGLEREGPRGLVLTWVRTTYRHYALRRVPGATASLPSLFVAVVQPTNDGRLLVGRMSASTASPGRWQLPGGSAEPPQGREPLDTSALRRHAARELAEETGLDTAPGELRLWLVTHDEEGHVGVLFLAPHRPESLLRERYAALVSSETAHGREPELARIAFVRSPAEVAGLDGTHVAFLKPVIAHWGSAAT</sequence>
<accession>A0ABV8GR47</accession>
<evidence type="ECO:0000313" key="4">
    <source>
        <dbReference type="Proteomes" id="UP001595851"/>
    </source>
</evidence>
<dbReference type="InterPro" id="IPR015797">
    <property type="entry name" value="NUDIX_hydrolase-like_dom_sf"/>
</dbReference>
<name>A0ABV8GR47_9ACTN</name>
<protein>
    <submittedName>
        <fullName evidence="3">NUDIX domain-containing protein</fullName>
    </submittedName>
</protein>
<dbReference type="EMBL" id="JBHSBI010000043">
    <property type="protein sequence ID" value="MFC4015371.1"/>
    <property type="molecule type" value="Genomic_DNA"/>
</dbReference>
<dbReference type="Proteomes" id="UP001595851">
    <property type="component" value="Unassembled WGS sequence"/>
</dbReference>
<gene>
    <name evidence="3" type="ORF">ACFOY2_49730</name>
</gene>
<evidence type="ECO:0000313" key="3">
    <source>
        <dbReference type="EMBL" id="MFC4015371.1"/>
    </source>
</evidence>
<keyword evidence="4" id="KW-1185">Reference proteome</keyword>
<dbReference type="PROSITE" id="PS51462">
    <property type="entry name" value="NUDIX"/>
    <property type="match status" value="1"/>
</dbReference>
<reference evidence="4" key="1">
    <citation type="journal article" date="2019" name="Int. J. Syst. Evol. Microbiol.">
        <title>The Global Catalogue of Microorganisms (GCM) 10K type strain sequencing project: providing services to taxonomists for standard genome sequencing and annotation.</title>
        <authorList>
            <consortium name="The Broad Institute Genomics Platform"/>
            <consortium name="The Broad Institute Genome Sequencing Center for Infectious Disease"/>
            <person name="Wu L."/>
            <person name="Ma J."/>
        </authorList>
    </citation>
    <scope>NUCLEOTIDE SEQUENCE [LARGE SCALE GENOMIC DNA]</scope>
    <source>
        <strain evidence="4">TBRC 1276</strain>
    </source>
</reference>
<feature type="domain" description="Nudix hydrolase" evidence="2">
    <location>
        <begin position="92"/>
        <end position="247"/>
    </location>
</feature>
<dbReference type="Gene3D" id="3.90.79.10">
    <property type="entry name" value="Nucleoside Triphosphate Pyrophosphohydrolase"/>
    <property type="match status" value="1"/>
</dbReference>